<organism evidence="1 2">
    <name type="scientific">Candidatus Jorgensenbacteria bacterium CG23_combo_of_CG06-09_8_20_14_all_54_14</name>
    <dbReference type="NCBI Taxonomy" id="1974595"/>
    <lineage>
        <taxon>Bacteria</taxon>
        <taxon>Candidatus Joergenseniibacteriota</taxon>
    </lineage>
</organism>
<accession>A0A2G9ZAI7</accession>
<dbReference type="Proteomes" id="UP000228812">
    <property type="component" value="Unassembled WGS sequence"/>
</dbReference>
<comment type="caution">
    <text evidence="1">The sequence shown here is derived from an EMBL/GenBank/DDBJ whole genome shotgun (WGS) entry which is preliminary data.</text>
</comment>
<dbReference type="AlphaFoldDB" id="A0A2G9ZAI7"/>
<reference evidence="1 2" key="1">
    <citation type="submission" date="2017-09" db="EMBL/GenBank/DDBJ databases">
        <title>Depth-based differentiation of microbial function through sediment-hosted aquifers and enrichment of novel symbionts in the deep terrestrial subsurface.</title>
        <authorList>
            <person name="Probst A.J."/>
            <person name="Ladd B."/>
            <person name="Jarett J.K."/>
            <person name="Geller-Mcgrath D.E."/>
            <person name="Sieber C.M."/>
            <person name="Emerson J.B."/>
            <person name="Anantharaman K."/>
            <person name="Thomas B.C."/>
            <person name="Malmstrom R."/>
            <person name="Stieglmeier M."/>
            <person name="Klingl A."/>
            <person name="Woyke T."/>
            <person name="Ryan C.M."/>
            <person name="Banfield J.F."/>
        </authorList>
    </citation>
    <scope>NUCLEOTIDE SEQUENCE [LARGE SCALE GENOMIC DNA]</scope>
    <source>
        <strain evidence="1">CG23_combo_of_CG06-09_8_20_14_all_54_14</strain>
    </source>
</reference>
<sequence>MVTITIPKELARHGDLVVIPRREYQELLKTKLGEMREIVFTPRQQHAIAAARRRIARGDFLTLHELKGQLGIEG</sequence>
<dbReference type="EMBL" id="PCRZ01000002">
    <property type="protein sequence ID" value="PIP30167.1"/>
    <property type="molecule type" value="Genomic_DNA"/>
</dbReference>
<proteinExistence type="predicted"/>
<name>A0A2G9ZAI7_9BACT</name>
<gene>
    <name evidence="1" type="ORF">COX26_00120</name>
</gene>
<evidence type="ECO:0000313" key="1">
    <source>
        <dbReference type="EMBL" id="PIP30167.1"/>
    </source>
</evidence>
<protein>
    <submittedName>
        <fullName evidence="1">Uncharacterized protein</fullName>
    </submittedName>
</protein>
<evidence type="ECO:0000313" key="2">
    <source>
        <dbReference type="Proteomes" id="UP000228812"/>
    </source>
</evidence>